<reference evidence="2" key="1">
    <citation type="submission" date="2023-07" db="EMBL/GenBank/DDBJ databases">
        <authorList>
            <consortium name="AG Swart"/>
            <person name="Singh M."/>
            <person name="Singh A."/>
            <person name="Seah K."/>
            <person name="Emmerich C."/>
        </authorList>
    </citation>
    <scope>NUCLEOTIDE SEQUENCE</scope>
    <source>
        <strain evidence="2">DP1</strain>
    </source>
</reference>
<accession>A0AAD1YBA2</accession>
<keyword evidence="3" id="KW-1185">Reference proteome</keyword>
<feature type="compositionally biased region" description="Polar residues" evidence="1">
    <location>
        <begin position="59"/>
        <end position="68"/>
    </location>
</feature>
<organism evidence="2 3">
    <name type="scientific">Euplotes crassus</name>
    <dbReference type="NCBI Taxonomy" id="5936"/>
    <lineage>
        <taxon>Eukaryota</taxon>
        <taxon>Sar</taxon>
        <taxon>Alveolata</taxon>
        <taxon>Ciliophora</taxon>
        <taxon>Intramacronucleata</taxon>
        <taxon>Spirotrichea</taxon>
        <taxon>Hypotrichia</taxon>
        <taxon>Euplotida</taxon>
        <taxon>Euplotidae</taxon>
        <taxon>Moneuplotes</taxon>
    </lineage>
</organism>
<name>A0AAD1YBA2_EUPCR</name>
<proteinExistence type="predicted"/>
<feature type="compositionally biased region" description="Basic residues" evidence="1">
    <location>
        <begin position="75"/>
        <end position="85"/>
    </location>
</feature>
<gene>
    <name evidence="2" type="ORF">ECRASSUSDP1_LOCUS29443</name>
</gene>
<protein>
    <submittedName>
        <fullName evidence="2">Uncharacterized protein</fullName>
    </submittedName>
</protein>
<evidence type="ECO:0000313" key="3">
    <source>
        <dbReference type="Proteomes" id="UP001295684"/>
    </source>
</evidence>
<evidence type="ECO:0000313" key="2">
    <source>
        <dbReference type="EMBL" id="CAI2387809.1"/>
    </source>
</evidence>
<dbReference type="Proteomes" id="UP001295684">
    <property type="component" value="Unassembled WGS sequence"/>
</dbReference>
<comment type="caution">
    <text evidence="2">The sequence shown here is derived from an EMBL/GenBank/DDBJ whole genome shotgun (WGS) entry which is preliminary data.</text>
</comment>
<dbReference type="AlphaFoldDB" id="A0AAD1YBA2"/>
<feature type="region of interest" description="Disordered" evidence="1">
    <location>
        <begin position="40"/>
        <end position="91"/>
    </location>
</feature>
<evidence type="ECO:0000256" key="1">
    <source>
        <dbReference type="SAM" id="MobiDB-lite"/>
    </source>
</evidence>
<sequence>MEVIKKPNKDLFMSESGEGEKSIEEVKTITKVIFNEKDEVFEGSPRMNKQRLPDPQDLVVTNSQSPRNLTEIKVKPHKKSKRSKQRTSDYNEYSGSLPLYKKLFLKVNLPEISKKCRKPGMISSPPKILDEFTHRHYLETKARSILNKATPDILPGSLFKPTAYKSGFEFASQSQKNRYMKIVKELQIMKTKLVTNPMNKMDTTKGFLLLHTRFNPSEEQIEKFISFLMEDRVIPSNMNFTDTLFYMMTYEKNFDLAQTDGYRVKQENSSSLSMLKNAPQLKERSGLNTHQQSDAYFKSRNGCITSLERKPQRKLLATLGSPRHQLSGSPLREFQKYQKFKTIDKDDEIEKYMGEYIGTRGSLTNRPSARTNPSNFTHLQKNPSNTSCLSEKPQEIWEMVTQDHIPHTKVDKISQQKLVLEYIIQSRSKAKAQKKQLIEDRNTILSTD</sequence>
<feature type="region of interest" description="Disordered" evidence="1">
    <location>
        <begin position="1"/>
        <end position="21"/>
    </location>
</feature>
<dbReference type="EMBL" id="CAMPGE010030294">
    <property type="protein sequence ID" value="CAI2387809.1"/>
    <property type="molecule type" value="Genomic_DNA"/>
</dbReference>